<evidence type="ECO:0000259" key="2">
    <source>
        <dbReference type="Pfam" id="PF01070"/>
    </source>
</evidence>
<dbReference type="Pfam" id="PF01070">
    <property type="entry name" value="FMN_dh"/>
    <property type="match status" value="1"/>
</dbReference>
<organism evidence="3 4">
    <name type="scientific">Penicillium chermesinum</name>
    <dbReference type="NCBI Taxonomy" id="63820"/>
    <lineage>
        <taxon>Eukaryota</taxon>
        <taxon>Fungi</taxon>
        <taxon>Dikarya</taxon>
        <taxon>Ascomycota</taxon>
        <taxon>Pezizomycotina</taxon>
        <taxon>Eurotiomycetes</taxon>
        <taxon>Eurotiomycetidae</taxon>
        <taxon>Eurotiales</taxon>
        <taxon>Aspergillaceae</taxon>
        <taxon>Penicillium</taxon>
    </lineage>
</organism>
<reference evidence="3" key="2">
    <citation type="journal article" date="2023" name="IMA Fungus">
        <title>Comparative genomic study of the Penicillium genus elucidates a diverse pangenome and 15 lateral gene transfer events.</title>
        <authorList>
            <person name="Petersen C."/>
            <person name="Sorensen T."/>
            <person name="Nielsen M.R."/>
            <person name="Sondergaard T.E."/>
            <person name="Sorensen J.L."/>
            <person name="Fitzpatrick D.A."/>
            <person name="Frisvad J.C."/>
            <person name="Nielsen K.L."/>
        </authorList>
    </citation>
    <scope>NUCLEOTIDE SEQUENCE</scope>
    <source>
        <strain evidence="3">IBT 19713</strain>
    </source>
</reference>
<dbReference type="Proteomes" id="UP001150941">
    <property type="component" value="Unassembled WGS sequence"/>
</dbReference>
<keyword evidence="4" id="KW-1185">Reference proteome</keyword>
<evidence type="ECO:0000313" key="3">
    <source>
        <dbReference type="EMBL" id="KAJ5249265.1"/>
    </source>
</evidence>
<dbReference type="AlphaFoldDB" id="A0A9W9PMP2"/>
<dbReference type="EMBL" id="JAPQKS010000001">
    <property type="protein sequence ID" value="KAJ5249265.1"/>
    <property type="molecule type" value="Genomic_DNA"/>
</dbReference>
<protein>
    <recommendedName>
        <fullName evidence="2">FMN-dependent dehydrogenase domain-containing protein</fullName>
    </recommendedName>
</protein>
<dbReference type="GO" id="GO:0016491">
    <property type="term" value="F:oxidoreductase activity"/>
    <property type="evidence" value="ECO:0007669"/>
    <property type="project" value="InterPro"/>
</dbReference>
<proteinExistence type="predicted"/>
<evidence type="ECO:0000256" key="1">
    <source>
        <dbReference type="ARBA" id="ARBA00001917"/>
    </source>
</evidence>
<dbReference type="PANTHER" id="PTHR10578">
    <property type="entry name" value="S -2-HYDROXY-ACID OXIDASE-RELATED"/>
    <property type="match status" value="1"/>
</dbReference>
<dbReference type="OrthoDB" id="25826at2759"/>
<reference evidence="3" key="1">
    <citation type="submission" date="2022-11" db="EMBL/GenBank/DDBJ databases">
        <authorList>
            <person name="Petersen C."/>
        </authorList>
    </citation>
    <scope>NUCLEOTIDE SEQUENCE</scope>
    <source>
        <strain evidence="3">IBT 19713</strain>
    </source>
</reference>
<dbReference type="PANTHER" id="PTHR10578:SF86">
    <property type="entry name" value="DEPENDENT DEHYDROGENASE, PUTATIVE (AFU_ORTHOLOGUE AFUA_6G02720)-RELATED"/>
    <property type="match status" value="1"/>
</dbReference>
<comment type="cofactor">
    <cofactor evidence="1">
        <name>FMN</name>
        <dbReference type="ChEBI" id="CHEBI:58210"/>
    </cofactor>
</comment>
<dbReference type="SUPFAM" id="SSF51395">
    <property type="entry name" value="FMN-linked oxidoreductases"/>
    <property type="match status" value="1"/>
</dbReference>
<accession>A0A9W9PMP2</accession>
<dbReference type="Gene3D" id="3.20.20.70">
    <property type="entry name" value="Aldolase class I"/>
    <property type="match status" value="1"/>
</dbReference>
<feature type="domain" description="FMN-dependent dehydrogenase" evidence="2">
    <location>
        <begin position="9"/>
        <end position="107"/>
    </location>
</feature>
<sequence length="117" mass="12535">MANERRFPGRRLDGAVGSLDVLPEIVHAVGSDMIVLFNSGIRRTGSDTVKALALGAHAVLSGKTTHVRICHQWQISESCVAVLADLYLSMATAGIPSISACSREVLRKIPSPRDVKL</sequence>
<comment type="caution">
    <text evidence="3">The sequence shown here is derived from an EMBL/GenBank/DDBJ whole genome shotgun (WGS) entry which is preliminary data.</text>
</comment>
<gene>
    <name evidence="3" type="ORF">N7468_000716</name>
</gene>
<dbReference type="InterPro" id="IPR000262">
    <property type="entry name" value="FMN-dep_DH"/>
</dbReference>
<dbReference type="RefSeq" id="XP_058336044.1">
    <property type="nucleotide sequence ID" value="XM_058470013.1"/>
</dbReference>
<name>A0A9W9PMP2_9EURO</name>
<evidence type="ECO:0000313" key="4">
    <source>
        <dbReference type="Proteomes" id="UP001150941"/>
    </source>
</evidence>
<dbReference type="InterPro" id="IPR013785">
    <property type="entry name" value="Aldolase_TIM"/>
</dbReference>
<dbReference type="GeneID" id="83197316"/>